<keyword evidence="1" id="KW-0813">Transport</keyword>
<name>A0ABQ6C4S5_9BURK</name>
<dbReference type="SUPFAM" id="SSF52540">
    <property type="entry name" value="P-loop containing nucleoside triphosphate hydrolases"/>
    <property type="match status" value="3"/>
</dbReference>
<dbReference type="SMART" id="SM00382">
    <property type="entry name" value="AAA"/>
    <property type="match status" value="1"/>
</dbReference>
<dbReference type="Proteomes" id="UP001156903">
    <property type="component" value="Unassembled WGS sequence"/>
</dbReference>
<dbReference type="InterPro" id="IPR050107">
    <property type="entry name" value="ABC_carbohydrate_import_ATPase"/>
</dbReference>
<dbReference type="PANTHER" id="PTHR43790:SF9">
    <property type="entry name" value="GALACTOFURANOSE TRANSPORTER ATP-BINDING PROTEIN YTFR"/>
    <property type="match status" value="1"/>
</dbReference>
<feature type="domain" description="ABC transporter" evidence="7">
    <location>
        <begin position="18"/>
        <end position="253"/>
    </location>
</feature>
<dbReference type="InterPro" id="IPR027417">
    <property type="entry name" value="P-loop_NTPase"/>
</dbReference>
<keyword evidence="4" id="KW-0677">Repeat</keyword>
<accession>A0ABQ6C4S5</accession>
<evidence type="ECO:0000256" key="3">
    <source>
        <dbReference type="ARBA" id="ARBA00022597"/>
    </source>
</evidence>
<dbReference type="EMBL" id="BSPB01000013">
    <property type="protein sequence ID" value="GLS14603.1"/>
    <property type="molecule type" value="Genomic_DNA"/>
</dbReference>
<dbReference type="InterPro" id="IPR003593">
    <property type="entry name" value="AAA+_ATPase"/>
</dbReference>
<sequence length="581" mass="60930">MAAVNPAPPAPGERPTVLRLDGITKRFGALVANDGISLTLREGEVLALLGENGAGKSTLVSILFGHYVADEGQIEVFGQPLPPGNPRAALAAGIGMVHQHFTLADNLSVLDNVLMGTEPLWRWRSRRAEARARLLAVAGRFGLPVVPDALVGSLSVGERQRVEILKALYRGARILILDEPTAVLTPQESEGLFDTLSQMVAQGLSIIFISHKLAEVLRVSHRVAVLRQGRLVAEAPAAGTTPAQLAQWMVGHAVAAPERHPSQRVGEVVCELAGVSTPAGVRDRLDNVSLRLHAGEIVAVAGVSGNGQVALAELLCGVRSASEGDVRLGDQGLPASPAWLVAHGVARIPEDRHAVGVVGDLPVWENAVSERLRTPAFSRGPWVRRDAARRHAQRVIDAFDVRGGGPLAAARSLSGGNMQKLILGRALMAPEADETMNEDPVAQPGSAGEPVTWVDSRLRGNVGVGVSAPNAAVACAPSAPSGGSEPCQQRNRGAPFLIVAHQPTWGLDIGAVAYVQQQLIAARDAGAAVLVISDDLEEVMTLGDRIAVMHHGRLTQALPAEVWTRESIGLAMAGHGSGHAA</sequence>
<evidence type="ECO:0000259" key="7">
    <source>
        <dbReference type="PROSITE" id="PS50893"/>
    </source>
</evidence>
<protein>
    <submittedName>
        <fullName evidence="8">Sugar ABC transporter ATP-binding protein</fullName>
    </submittedName>
</protein>
<keyword evidence="2" id="KW-0472">Membrane</keyword>
<dbReference type="CDD" id="cd03215">
    <property type="entry name" value="ABC_Carb_Monos_II"/>
    <property type="match status" value="1"/>
</dbReference>
<keyword evidence="2" id="KW-1003">Cell membrane</keyword>
<evidence type="ECO:0000313" key="8">
    <source>
        <dbReference type="EMBL" id="GLS14603.1"/>
    </source>
</evidence>
<dbReference type="Gene3D" id="3.40.50.300">
    <property type="entry name" value="P-loop containing nucleotide triphosphate hydrolases"/>
    <property type="match status" value="2"/>
</dbReference>
<dbReference type="Pfam" id="PF00005">
    <property type="entry name" value="ABC_tran"/>
    <property type="match status" value="2"/>
</dbReference>
<evidence type="ECO:0000313" key="9">
    <source>
        <dbReference type="Proteomes" id="UP001156903"/>
    </source>
</evidence>
<reference evidence="9" key="1">
    <citation type="journal article" date="2019" name="Int. J. Syst. Evol. Microbiol.">
        <title>The Global Catalogue of Microorganisms (GCM) 10K type strain sequencing project: providing services to taxonomists for standard genome sequencing and annotation.</title>
        <authorList>
            <consortium name="The Broad Institute Genomics Platform"/>
            <consortium name="The Broad Institute Genome Sequencing Center for Infectious Disease"/>
            <person name="Wu L."/>
            <person name="Ma J."/>
        </authorList>
    </citation>
    <scope>NUCLEOTIDE SEQUENCE [LARGE SCALE GENOMIC DNA]</scope>
    <source>
        <strain evidence="9">NBRC 109341</strain>
    </source>
</reference>
<keyword evidence="9" id="KW-1185">Reference proteome</keyword>
<dbReference type="InterPro" id="IPR003439">
    <property type="entry name" value="ABC_transporter-like_ATP-bd"/>
</dbReference>
<dbReference type="PROSITE" id="PS00211">
    <property type="entry name" value="ABC_TRANSPORTER_1"/>
    <property type="match status" value="2"/>
</dbReference>
<keyword evidence="5" id="KW-0547">Nucleotide-binding</keyword>
<dbReference type="RefSeq" id="WP_284307695.1">
    <property type="nucleotide sequence ID" value="NZ_BSPB01000013.1"/>
</dbReference>
<dbReference type="GO" id="GO:0005524">
    <property type="term" value="F:ATP binding"/>
    <property type="evidence" value="ECO:0007669"/>
    <property type="project" value="UniProtKB-KW"/>
</dbReference>
<dbReference type="PROSITE" id="PS50893">
    <property type="entry name" value="ABC_TRANSPORTER_2"/>
    <property type="match status" value="2"/>
</dbReference>
<gene>
    <name evidence="8" type="ORF">GCM10007935_20340</name>
</gene>
<dbReference type="CDD" id="cd03216">
    <property type="entry name" value="ABC_Carb_Monos_I"/>
    <property type="match status" value="1"/>
</dbReference>
<evidence type="ECO:0000256" key="6">
    <source>
        <dbReference type="ARBA" id="ARBA00022840"/>
    </source>
</evidence>
<evidence type="ECO:0000256" key="5">
    <source>
        <dbReference type="ARBA" id="ARBA00022741"/>
    </source>
</evidence>
<evidence type="ECO:0000256" key="1">
    <source>
        <dbReference type="ARBA" id="ARBA00022448"/>
    </source>
</evidence>
<evidence type="ECO:0000256" key="2">
    <source>
        <dbReference type="ARBA" id="ARBA00022475"/>
    </source>
</evidence>
<feature type="domain" description="ABC transporter" evidence="7">
    <location>
        <begin position="270"/>
        <end position="576"/>
    </location>
</feature>
<keyword evidence="3" id="KW-0762">Sugar transport</keyword>
<organism evidence="8 9">
    <name type="scientific">Hydrogenophaga electricum</name>
    <dbReference type="NCBI Taxonomy" id="1230953"/>
    <lineage>
        <taxon>Bacteria</taxon>
        <taxon>Pseudomonadati</taxon>
        <taxon>Pseudomonadota</taxon>
        <taxon>Betaproteobacteria</taxon>
        <taxon>Burkholderiales</taxon>
        <taxon>Comamonadaceae</taxon>
        <taxon>Hydrogenophaga</taxon>
    </lineage>
</organism>
<dbReference type="InterPro" id="IPR017871">
    <property type="entry name" value="ABC_transporter-like_CS"/>
</dbReference>
<proteinExistence type="predicted"/>
<comment type="caution">
    <text evidence="8">The sequence shown here is derived from an EMBL/GenBank/DDBJ whole genome shotgun (WGS) entry which is preliminary data.</text>
</comment>
<keyword evidence="6 8" id="KW-0067">ATP-binding</keyword>
<dbReference type="PANTHER" id="PTHR43790">
    <property type="entry name" value="CARBOHYDRATE TRANSPORT ATP-BINDING PROTEIN MG119-RELATED"/>
    <property type="match status" value="1"/>
</dbReference>
<evidence type="ECO:0000256" key="4">
    <source>
        <dbReference type="ARBA" id="ARBA00022737"/>
    </source>
</evidence>